<dbReference type="Proteomes" id="UP000269208">
    <property type="component" value="Chromosome"/>
</dbReference>
<proteinExistence type="predicted"/>
<gene>
    <name evidence="1" type="ORF">NCTC6754_01723</name>
</gene>
<sequence>MFFIMLTGLLRLFLETMQNVEYFFKLSDIHNAIDTIVVTNTNFIYPSPNF</sequence>
<reference evidence="1 2" key="1">
    <citation type="submission" date="2018-12" db="EMBL/GenBank/DDBJ databases">
        <authorList>
            <consortium name="Pathogen Informatics"/>
        </authorList>
    </citation>
    <scope>NUCLEOTIDE SEQUENCE [LARGE SCALE GENOMIC DNA]</scope>
    <source>
        <strain evidence="1 2">NCTC6754</strain>
    </source>
</reference>
<organism evidence="1 2">
    <name type="scientific">Salmonella enterica I</name>
    <dbReference type="NCBI Taxonomy" id="59201"/>
    <lineage>
        <taxon>Bacteria</taxon>
        <taxon>Pseudomonadati</taxon>
        <taxon>Pseudomonadota</taxon>
        <taxon>Gammaproteobacteria</taxon>
        <taxon>Enterobacterales</taxon>
        <taxon>Enterobacteriaceae</taxon>
        <taxon>Salmonella</taxon>
    </lineage>
</organism>
<dbReference type="AlphaFoldDB" id="A0A447TRL5"/>
<evidence type="ECO:0000313" key="2">
    <source>
        <dbReference type="Proteomes" id="UP000269208"/>
    </source>
</evidence>
<protein>
    <submittedName>
        <fullName evidence="1">Uncharacterized protein</fullName>
    </submittedName>
</protein>
<name>A0A447TRL5_SALET</name>
<dbReference type="EMBL" id="LR134190">
    <property type="protein sequence ID" value="VEB51982.1"/>
    <property type="molecule type" value="Genomic_DNA"/>
</dbReference>
<accession>A0A447TRL5</accession>
<evidence type="ECO:0000313" key="1">
    <source>
        <dbReference type="EMBL" id="VEB51982.1"/>
    </source>
</evidence>